<evidence type="ECO:0000313" key="2">
    <source>
        <dbReference type="Proteomes" id="UP000789901"/>
    </source>
</evidence>
<accession>A0ABN7U8C5</accession>
<name>A0ABN7U8C5_GIGMA</name>
<proteinExistence type="predicted"/>
<comment type="caution">
    <text evidence="1">The sequence shown here is derived from an EMBL/GenBank/DDBJ whole genome shotgun (WGS) entry which is preliminary data.</text>
</comment>
<evidence type="ECO:0000313" key="1">
    <source>
        <dbReference type="EMBL" id="CAG8534632.1"/>
    </source>
</evidence>
<protein>
    <submittedName>
        <fullName evidence="1">33415_t:CDS:1</fullName>
    </submittedName>
</protein>
<keyword evidence="2" id="KW-1185">Reference proteome</keyword>
<reference evidence="1 2" key="1">
    <citation type="submission" date="2021-06" db="EMBL/GenBank/DDBJ databases">
        <authorList>
            <person name="Kallberg Y."/>
            <person name="Tangrot J."/>
            <person name="Rosling A."/>
        </authorList>
    </citation>
    <scope>NUCLEOTIDE SEQUENCE [LARGE SCALE GENOMIC DNA]</scope>
    <source>
        <strain evidence="1 2">120-4 pot B 10/14</strain>
    </source>
</reference>
<organism evidence="1 2">
    <name type="scientific">Gigaspora margarita</name>
    <dbReference type="NCBI Taxonomy" id="4874"/>
    <lineage>
        <taxon>Eukaryota</taxon>
        <taxon>Fungi</taxon>
        <taxon>Fungi incertae sedis</taxon>
        <taxon>Mucoromycota</taxon>
        <taxon>Glomeromycotina</taxon>
        <taxon>Glomeromycetes</taxon>
        <taxon>Diversisporales</taxon>
        <taxon>Gigasporaceae</taxon>
        <taxon>Gigaspora</taxon>
    </lineage>
</organism>
<dbReference type="Proteomes" id="UP000789901">
    <property type="component" value="Unassembled WGS sequence"/>
</dbReference>
<gene>
    <name evidence="1" type="ORF">GMARGA_LOCUS3788</name>
</gene>
<dbReference type="EMBL" id="CAJVQB010001412">
    <property type="protein sequence ID" value="CAG8534632.1"/>
    <property type="molecule type" value="Genomic_DNA"/>
</dbReference>
<sequence length="230" mass="26275">MSAIQPMDTTITDTTTNQNIQITDSMELDKLLKHIAKKLKAATYARIPMILPTELLHTCKTLTQNDETPELPKISKIMLSCKKASILRTVSHDTVLLDIKFLHNNPYIVIMTMRDFLKDYCITIQQSNLMHNLQKVNEPVQDKTDGRLSTITDANQVLLEDESIYFNFVTTGSGPQKMEDDMDATSNNTYQDMKDTNTISNTIVEDQILKDMWSVDSTEWPDIVKAWIIE</sequence>